<accession>A0A1G4T746</accession>
<proteinExistence type="predicted"/>
<evidence type="ECO:0000313" key="2">
    <source>
        <dbReference type="Proteomes" id="UP000199542"/>
    </source>
</evidence>
<dbReference type="EMBL" id="FMTM01000008">
    <property type="protein sequence ID" value="SCW77106.1"/>
    <property type="molecule type" value="Genomic_DNA"/>
</dbReference>
<gene>
    <name evidence="1" type="ORF">SAMN02927900_04768</name>
</gene>
<organism evidence="1 2">
    <name type="scientific">Rhizobium mongolense subsp. loessense</name>
    <dbReference type="NCBI Taxonomy" id="158890"/>
    <lineage>
        <taxon>Bacteria</taxon>
        <taxon>Pseudomonadati</taxon>
        <taxon>Pseudomonadota</taxon>
        <taxon>Alphaproteobacteria</taxon>
        <taxon>Hyphomicrobiales</taxon>
        <taxon>Rhizobiaceae</taxon>
        <taxon>Rhizobium/Agrobacterium group</taxon>
        <taxon>Rhizobium</taxon>
    </lineage>
</organism>
<name>A0A1G4T746_9HYPH</name>
<evidence type="ECO:0000313" key="1">
    <source>
        <dbReference type="EMBL" id="SCW77106.1"/>
    </source>
</evidence>
<dbReference type="AlphaFoldDB" id="A0A1G4T746"/>
<dbReference type="Proteomes" id="UP000199542">
    <property type="component" value="Unassembled WGS sequence"/>
</dbReference>
<sequence>MAQAEERFPHIPKDLIEALDKRFPERTPSLKTSFEEIRWKGGERAVVRFLLEQYDRQNETVINEQVLK</sequence>
<protein>
    <submittedName>
        <fullName evidence="1">Uncharacterized protein</fullName>
    </submittedName>
</protein>
<dbReference type="RefSeq" id="WP_092587240.1">
    <property type="nucleotide sequence ID" value="NZ_FMTM01000008.1"/>
</dbReference>
<reference evidence="1 2" key="1">
    <citation type="submission" date="2016-10" db="EMBL/GenBank/DDBJ databases">
        <authorList>
            <person name="de Groot N.N."/>
        </authorList>
    </citation>
    <scope>NUCLEOTIDE SEQUENCE [LARGE SCALE GENOMIC DNA]</scope>
    <source>
        <strain evidence="1 2">CGMCC 1.3401</strain>
    </source>
</reference>